<evidence type="ECO:0000256" key="6">
    <source>
        <dbReference type="PROSITE-ProRule" id="PRU00175"/>
    </source>
</evidence>
<evidence type="ECO:0008006" key="12">
    <source>
        <dbReference type="Google" id="ProtNLM"/>
    </source>
</evidence>
<dbReference type="InterPro" id="IPR001841">
    <property type="entry name" value="Znf_RING"/>
</dbReference>
<keyword evidence="3" id="KW-0479">Metal-binding</keyword>
<dbReference type="SMART" id="SM00184">
    <property type="entry name" value="RING"/>
    <property type="match status" value="1"/>
</dbReference>
<dbReference type="PROSITE" id="PS50089">
    <property type="entry name" value="ZF_RING_2"/>
    <property type="match status" value="1"/>
</dbReference>
<evidence type="ECO:0000256" key="7">
    <source>
        <dbReference type="SAM" id="Phobius"/>
    </source>
</evidence>
<evidence type="ECO:0000256" key="1">
    <source>
        <dbReference type="ARBA" id="ARBA00022450"/>
    </source>
</evidence>
<feature type="domain" description="Carrier" evidence="8">
    <location>
        <begin position="682"/>
        <end position="756"/>
    </location>
</feature>
<evidence type="ECO:0000256" key="2">
    <source>
        <dbReference type="ARBA" id="ARBA00022553"/>
    </source>
</evidence>
<keyword evidence="7" id="KW-0472">Membrane</keyword>
<dbReference type="EMBL" id="JABXXO010000009">
    <property type="protein sequence ID" value="KAF7770284.1"/>
    <property type="molecule type" value="Genomic_DNA"/>
</dbReference>
<feature type="domain" description="RING-type" evidence="9">
    <location>
        <begin position="1568"/>
        <end position="1606"/>
    </location>
</feature>
<evidence type="ECO:0000313" key="10">
    <source>
        <dbReference type="EMBL" id="KAF7770284.1"/>
    </source>
</evidence>
<dbReference type="Gene3D" id="3.30.40.10">
    <property type="entry name" value="Zinc/RING finger domain, C3HC4 (zinc finger)"/>
    <property type="match status" value="1"/>
</dbReference>
<dbReference type="InterPro" id="IPR013083">
    <property type="entry name" value="Znf_RING/FYVE/PHD"/>
</dbReference>
<evidence type="ECO:0000256" key="3">
    <source>
        <dbReference type="ARBA" id="ARBA00022723"/>
    </source>
</evidence>
<dbReference type="Gene3D" id="2.160.10.10">
    <property type="entry name" value="Hexapeptide repeat proteins"/>
    <property type="match status" value="3"/>
</dbReference>
<dbReference type="SMART" id="SM00823">
    <property type="entry name" value="PKS_PP"/>
    <property type="match status" value="1"/>
</dbReference>
<dbReference type="GO" id="GO:0008270">
    <property type="term" value="F:zinc ion binding"/>
    <property type="evidence" value="ECO:0007669"/>
    <property type="project" value="UniProtKB-KW"/>
</dbReference>
<evidence type="ECO:0000313" key="11">
    <source>
        <dbReference type="Proteomes" id="UP000629468"/>
    </source>
</evidence>
<feature type="transmembrane region" description="Helical" evidence="7">
    <location>
        <begin position="1031"/>
        <end position="1059"/>
    </location>
</feature>
<dbReference type="PANTHER" id="PTHR43201:SF10">
    <property type="entry name" value="CARRIER DOMAIN-CONTAINING PROTEIN"/>
    <property type="match status" value="1"/>
</dbReference>
<evidence type="ECO:0000256" key="5">
    <source>
        <dbReference type="ARBA" id="ARBA00022833"/>
    </source>
</evidence>
<feature type="transmembrane region" description="Helical" evidence="7">
    <location>
        <begin position="1301"/>
        <end position="1326"/>
    </location>
</feature>
<dbReference type="SUPFAM" id="SSF57850">
    <property type="entry name" value="RING/U-box"/>
    <property type="match status" value="1"/>
</dbReference>
<dbReference type="Gene3D" id="3.40.50.12780">
    <property type="entry name" value="N-terminal domain of ligase-like"/>
    <property type="match status" value="1"/>
</dbReference>
<sequence>MSVPLSSLRARALPNGIALGRWIADQLANSSHIGSLLDCLSSTHNPAIFSPEPSQRALTHDQLRTFISTFVLPHSPTHTPLGPNDRVLVALPNGPLNALALLSVASYHTCAPVNASCTPSELRDDAIRLGAKLILASIDSIERLGLGSLQEELGCDVIIAEPHADGSSGMFTMTCLNKQTIFPRSPSRLHELDDLSLVLQTSGTSGRKKVVPYSLRTLVVGAWAVVQSWSLKEDDVNLNMMPLFHVGGFVRSLCAPILSGGGTIMCSGFDAVAFWDVAIRFGATWYYGAPTVHHAILSSRPPHVNAMKDSRMRMICNAAGGLLPSLATEMKETFGKAVILPSYGMTECMPIASPPQDYQLERPGCSGIACGPEVSVRDPFNIDRELPRGSTGAIAVRGFPMFSGYETSPDRSVPLDTSCFSSEGWFDTGDMGYFDADGYLYITGRSKEIINKGGEVISPFEIEEAIITAAKDRVKSTLAFTVEHDVLQEAIGVVIVCVSNKPRIGLHQLQDSLRDHLHPSKWPSVVVYMDDLPKNNTGKAVRINLAKRLGLPSFHDGIPVNRRHFDAQVPSPRASLSESIPCSRVSLTSKGVESLLGRMKEVKDLAVNLSPDGAAELYLSVDSRCLLNSEAFKAIISQEVDGYLVPEVIYLMRGSLSRDMSGEVDFLEARRTSAQFASASMSKTESRIRDLVAEILSVDRASITPRSDFFLIGGNSLLLGKLAYHIRKETGIPIGVSSLFNNCTIGEMAALIDAEGPKGSFFSVDEKERDPHSDTTSTATFGLEYDYDQEYQVFEKAKARGQTHPLCLITQAIPVLFFYPLKAALTWSLLLFTLSYIAQFLDGGFWVKLGTLIAAIIASRMAVRIIAPIIAILFKWLVVGKYQAGTYRMWSVYYLRCWLVDQSIRSSGKGLFALHPSLTILYYRLLGAKIGKNVFIDPKTKLGEYDMLTFQDGCRVDKSHIRGFCVEREGHFRLDPINIGKRAVINTYTSISPGAIIPDSAVYGPHASSHDAPFPKSYAIYNRTLSPGPHWLLQVLAAWPLIILVVTIAHIPWIFCLWLMIHEVQFDAIGLNALEAVIWWFADPRRVAYHTLSRVVRASMTPICQLILGIALKRLMGLNKECRTKEYTQMMQLRRYINSMILSHELLHDAFSILGAHYEVVSVVYRAMGAKIGKRIYWPGSGVVCQDPELLEIGDDVVFGSRSEILTNDRLGTKKVVIGSGAMIADRVVLLPGCKVGRRTVMGSGALGKRDTLYEDGSTWMGCENGEAICFGRSDKDYPEKEFISTSTPFGRAFYEGKADYWVFPYWFILGSNLAMTAISAAYWSISPVAAALLLRHIHLQFNHTSLFKPSWYRLGVLYILIAICFIVVLNLQATIAILWAVATKWLVIGERRQGRYEWDKSDYCQRWQLHLSLCRLLYRGYGVGGILGNLNGSAYIVWFYRSLGATIGKNCALFAGGISGLMTEPDLVEIGDDVSLDDCSVVAHINSRGVFALNHLKIGNGCALRSGSRLLSGASMEDKSMLCEHTLLVSGDIAESGYAYSGWPAQRQSPEAEVTEPPASPGGQLICPICRQFPQHAVVTNCGHLFCMRCINQTITNQRRCPICRAPVSRAQLRQIRPSFVASDQDHTQQGHADVT</sequence>
<dbReference type="InterPro" id="IPR020806">
    <property type="entry name" value="PKS_PP-bd"/>
</dbReference>
<gene>
    <name evidence="10" type="ORF">Agabi119p4_6258</name>
</gene>
<dbReference type="PROSITE" id="PS00518">
    <property type="entry name" value="ZF_RING_1"/>
    <property type="match status" value="1"/>
</dbReference>
<name>A0A8H7C9A4_AGABI</name>
<dbReference type="Proteomes" id="UP000629468">
    <property type="component" value="Unassembled WGS sequence"/>
</dbReference>
<dbReference type="Gene3D" id="1.10.1200.10">
    <property type="entry name" value="ACP-like"/>
    <property type="match status" value="1"/>
</dbReference>
<dbReference type="InterPro" id="IPR045851">
    <property type="entry name" value="AMP-bd_C_sf"/>
</dbReference>
<dbReference type="InterPro" id="IPR042099">
    <property type="entry name" value="ANL_N_sf"/>
</dbReference>
<dbReference type="PANTHER" id="PTHR43201">
    <property type="entry name" value="ACYL-COA SYNTHETASE"/>
    <property type="match status" value="1"/>
</dbReference>
<dbReference type="Gene3D" id="3.30.300.30">
    <property type="match status" value="1"/>
</dbReference>
<evidence type="ECO:0000259" key="9">
    <source>
        <dbReference type="PROSITE" id="PS50089"/>
    </source>
</evidence>
<dbReference type="InterPro" id="IPR017907">
    <property type="entry name" value="Znf_RING_CS"/>
</dbReference>
<dbReference type="SUPFAM" id="SSF47336">
    <property type="entry name" value="ACP-like"/>
    <property type="match status" value="1"/>
</dbReference>
<dbReference type="GO" id="GO:0031177">
    <property type="term" value="F:phosphopantetheine binding"/>
    <property type="evidence" value="ECO:0007669"/>
    <property type="project" value="InterPro"/>
</dbReference>
<dbReference type="Pfam" id="PF13920">
    <property type="entry name" value="zf-C3HC4_3"/>
    <property type="match status" value="1"/>
</dbReference>
<dbReference type="Pfam" id="PF00501">
    <property type="entry name" value="AMP-binding"/>
    <property type="match status" value="1"/>
</dbReference>
<keyword evidence="7" id="KW-0812">Transmembrane</keyword>
<keyword evidence="2" id="KW-0597">Phosphoprotein</keyword>
<dbReference type="InterPro" id="IPR011004">
    <property type="entry name" value="Trimer_LpxA-like_sf"/>
</dbReference>
<dbReference type="GO" id="GO:0006631">
    <property type="term" value="P:fatty acid metabolic process"/>
    <property type="evidence" value="ECO:0007669"/>
    <property type="project" value="TreeGrafter"/>
</dbReference>
<dbReference type="Pfam" id="PF00550">
    <property type="entry name" value="PP-binding"/>
    <property type="match status" value="1"/>
</dbReference>
<organism evidence="10 11">
    <name type="scientific">Agaricus bisporus var. burnettii</name>
    <dbReference type="NCBI Taxonomy" id="192524"/>
    <lineage>
        <taxon>Eukaryota</taxon>
        <taxon>Fungi</taxon>
        <taxon>Dikarya</taxon>
        <taxon>Basidiomycota</taxon>
        <taxon>Agaricomycotina</taxon>
        <taxon>Agaricomycetes</taxon>
        <taxon>Agaricomycetidae</taxon>
        <taxon>Agaricales</taxon>
        <taxon>Agaricineae</taxon>
        <taxon>Agaricaceae</taxon>
        <taxon>Agaricus</taxon>
    </lineage>
</organism>
<feature type="transmembrane region" description="Helical" evidence="7">
    <location>
        <begin position="816"/>
        <end position="837"/>
    </location>
</feature>
<reference evidence="10 11" key="1">
    <citation type="journal article" name="Sci. Rep.">
        <title>Telomere-to-telomere assembled and centromere annotated genomes of the two main subspecies of the button mushroom Agaricus bisporus reveal especially polymorphic chromosome ends.</title>
        <authorList>
            <person name="Sonnenberg A.S.M."/>
            <person name="Sedaghat-Telgerd N."/>
            <person name="Lavrijssen B."/>
            <person name="Ohm R.A."/>
            <person name="Hendrickx P.M."/>
            <person name="Scholtmeijer K."/>
            <person name="Baars J.J.P."/>
            <person name="van Peer A."/>
        </authorList>
    </citation>
    <scope>NUCLEOTIDE SEQUENCE [LARGE SCALE GENOMIC DNA]</scope>
    <source>
        <strain evidence="10 11">H119_p4</strain>
    </source>
</reference>
<comment type="caution">
    <text evidence="10">The sequence shown here is derived from an EMBL/GenBank/DDBJ whole genome shotgun (WGS) entry which is preliminary data.</text>
</comment>
<dbReference type="InterPro" id="IPR036736">
    <property type="entry name" value="ACP-like_sf"/>
</dbReference>
<dbReference type="GO" id="GO:0031956">
    <property type="term" value="F:medium-chain fatty acid-CoA ligase activity"/>
    <property type="evidence" value="ECO:0007669"/>
    <property type="project" value="TreeGrafter"/>
</dbReference>
<dbReference type="InterPro" id="IPR000873">
    <property type="entry name" value="AMP-dep_synth/lig_dom"/>
</dbReference>
<evidence type="ECO:0000259" key="8">
    <source>
        <dbReference type="PROSITE" id="PS50075"/>
    </source>
</evidence>
<protein>
    <recommendedName>
        <fullName evidence="12">RING-type domain-containing protein</fullName>
    </recommendedName>
</protein>
<keyword evidence="1" id="KW-0596">Phosphopantetheine</keyword>
<accession>A0A8H7C9A4</accession>
<dbReference type="InterPro" id="IPR009081">
    <property type="entry name" value="PP-bd_ACP"/>
</dbReference>
<dbReference type="PROSITE" id="PS50075">
    <property type="entry name" value="CARRIER"/>
    <property type="match status" value="1"/>
</dbReference>
<feature type="transmembrane region" description="Helical" evidence="7">
    <location>
        <begin position="1357"/>
        <end position="1383"/>
    </location>
</feature>
<keyword evidence="4 6" id="KW-0863">Zinc-finger</keyword>
<keyword evidence="5" id="KW-0862">Zinc</keyword>
<feature type="transmembrane region" description="Helical" evidence="7">
    <location>
        <begin position="849"/>
        <end position="874"/>
    </location>
</feature>
<proteinExistence type="predicted"/>
<keyword evidence="7" id="KW-1133">Transmembrane helix</keyword>
<dbReference type="SUPFAM" id="SSF56801">
    <property type="entry name" value="Acetyl-CoA synthetase-like"/>
    <property type="match status" value="1"/>
</dbReference>
<evidence type="ECO:0000256" key="4">
    <source>
        <dbReference type="ARBA" id="ARBA00022771"/>
    </source>
</evidence>
<dbReference type="SUPFAM" id="SSF51161">
    <property type="entry name" value="Trimeric LpxA-like enzymes"/>
    <property type="match status" value="3"/>
</dbReference>